<keyword evidence="2" id="KW-0732">Signal</keyword>
<sequence length="175" mass="18979">MARLFVTTPRSLPLLSTLLLLLTLPVKAEEKPAEEQPVDNPDIPTYDIGDNFHQYPPDYREPDPEAPVRYGRSTSKSFPLQALDVAELSEAQVPGALQATAAGEELSEQESQLLNSDGTTTIEELENSGVISLLQPVADGPINNTSRVTINNQTYNTDSASGVNVQMDAVITTRN</sequence>
<reference evidence="3 4" key="1">
    <citation type="submission" date="2017-03" db="EMBL/GenBank/DDBJ databases">
        <authorList>
            <person name="Afonso C.L."/>
            <person name="Miller P.J."/>
            <person name="Scott M.A."/>
            <person name="Spackman E."/>
            <person name="Goraichik I."/>
            <person name="Dimitrov K.M."/>
            <person name="Suarez D.L."/>
            <person name="Swayne D.E."/>
        </authorList>
    </citation>
    <scope>NUCLEOTIDE SEQUENCE [LARGE SCALE GENOMIC DNA]</scope>
    <source>
        <strain evidence="3">SB41UT1</strain>
    </source>
</reference>
<evidence type="ECO:0000256" key="2">
    <source>
        <dbReference type="SAM" id="SignalP"/>
    </source>
</evidence>
<protein>
    <submittedName>
        <fullName evidence="3">Uncharacterized protein</fullName>
    </submittedName>
</protein>
<feature type="signal peptide" evidence="2">
    <location>
        <begin position="1"/>
        <end position="28"/>
    </location>
</feature>
<proteinExistence type="predicted"/>
<keyword evidence="4" id="KW-1185">Reference proteome</keyword>
<dbReference type="EMBL" id="FWPT01000001">
    <property type="protein sequence ID" value="SMA32444.1"/>
    <property type="molecule type" value="Genomic_DNA"/>
</dbReference>
<evidence type="ECO:0000313" key="4">
    <source>
        <dbReference type="Proteomes" id="UP000196573"/>
    </source>
</evidence>
<evidence type="ECO:0000256" key="1">
    <source>
        <dbReference type="SAM" id="MobiDB-lite"/>
    </source>
</evidence>
<dbReference type="RefSeq" id="WP_087105928.1">
    <property type="nucleotide sequence ID" value="NZ_CBCSCN010000012.1"/>
</dbReference>
<organism evidence="3 4">
    <name type="scientific">Parendozoicomonas haliclonae</name>
    <dbReference type="NCBI Taxonomy" id="1960125"/>
    <lineage>
        <taxon>Bacteria</taxon>
        <taxon>Pseudomonadati</taxon>
        <taxon>Pseudomonadota</taxon>
        <taxon>Gammaproteobacteria</taxon>
        <taxon>Oceanospirillales</taxon>
        <taxon>Endozoicomonadaceae</taxon>
        <taxon>Parendozoicomonas</taxon>
    </lineage>
</organism>
<gene>
    <name evidence="3" type="ORF">EHSB41UT_00151</name>
</gene>
<name>A0A1X7AEI4_9GAMM</name>
<dbReference type="AlphaFoldDB" id="A0A1X7AEI4"/>
<dbReference type="Proteomes" id="UP000196573">
    <property type="component" value="Unassembled WGS sequence"/>
</dbReference>
<feature type="region of interest" description="Disordered" evidence="1">
    <location>
        <begin position="29"/>
        <end position="74"/>
    </location>
</feature>
<feature type="chain" id="PRO_5012100892" evidence="2">
    <location>
        <begin position="29"/>
        <end position="175"/>
    </location>
</feature>
<accession>A0A1X7AEI4</accession>
<evidence type="ECO:0000313" key="3">
    <source>
        <dbReference type="EMBL" id="SMA32444.1"/>
    </source>
</evidence>